<name>A0A977SQ55_ZOPAT</name>
<feature type="chain" id="PRO_5037064516" evidence="2">
    <location>
        <begin position="20"/>
        <end position="170"/>
    </location>
</feature>
<organism evidence="3">
    <name type="scientific">Zophobas atratus</name>
    <name type="common">Giant mealworm beetle</name>
    <name type="synonym">Zophobas rugipes</name>
    <dbReference type="NCBI Taxonomy" id="7074"/>
    <lineage>
        <taxon>Eukaryota</taxon>
        <taxon>Metazoa</taxon>
        <taxon>Ecdysozoa</taxon>
        <taxon>Arthropoda</taxon>
        <taxon>Hexapoda</taxon>
        <taxon>Insecta</taxon>
        <taxon>Pterygota</taxon>
        <taxon>Neoptera</taxon>
        <taxon>Endopterygota</taxon>
        <taxon>Coleoptera</taxon>
        <taxon>Polyphaga</taxon>
        <taxon>Cucujiformia</taxon>
        <taxon>Tenebrionidae</taxon>
        <taxon>Zophobas</taxon>
    </lineage>
</organism>
<evidence type="ECO:0000313" key="3">
    <source>
        <dbReference type="EMBL" id="UXO98090.1"/>
    </source>
</evidence>
<dbReference type="AlphaFoldDB" id="A0A977SQ55"/>
<evidence type="ECO:0000256" key="2">
    <source>
        <dbReference type="SAM" id="SignalP"/>
    </source>
</evidence>
<sequence length="170" mass="19117">MWCTTPLFALLVTLVVIDAAPKLSDYETGHYPYPQVGAIMGRKPARTFGVLQLGGGYGVAKRLSPSKYETKTDKQRRGPLNGLIPGGAFGRAARSDCSRSRCRSFTYDKFIKYLRVPQEEKLHPYFSFDSAENRNDSDGGVKDGQEKMPISIDAYTPYQYRKLVESNKYI</sequence>
<keyword evidence="2" id="KW-0732">Signal</keyword>
<feature type="signal peptide" evidence="2">
    <location>
        <begin position="1"/>
        <end position="19"/>
    </location>
</feature>
<feature type="compositionally biased region" description="Basic and acidic residues" evidence="1">
    <location>
        <begin position="131"/>
        <end position="146"/>
    </location>
</feature>
<proteinExistence type="evidence at transcript level"/>
<evidence type="ECO:0000256" key="1">
    <source>
        <dbReference type="SAM" id="MobiDB-lite"/>
    </source>
</evidence>
<protein>
    <submittedName>
        <fullName evidence="3">Orcokinin-like</fullName>
    </submittedName>
</protein>
<reference evidence="3" key="1">
    <citation type="journal article" date="2022" name="J. Proteome Res.">
        <title>Neuropeptidomes of Tenebrio molitor L. and Zophobas atratus Fab. (Coleoptera, Polyphaga: Tenebrionidae).</title>
        <authorList>
            <person name="Marciniak P."/>
            <person name="Pacholska-Bogalska J."/>
            <person name="Ragionieri L."/>
        </authorList>
    </citation>
    <scope>NUCLEOTIDE SEQUENCE</scope>
    <source>
        <strain evidence="3">DN82912_c0_g1_i1</strain>
    </source>
</reference>
<dbReference type="EMBL" id="ON155952">
    <property type="protein sequence ID" value="UXO98090.1"/>
    <property type="molecule type" value="mRNA"/>
</dbReference>
<accession>A0A977SQ55</accession>
<feature type="region of interest" description="Disordered" evidence="1">
    <location>
        <begin position="127"/>
        <end position="148"/>
    </location>
</feature>